<dbReference type="InterPro" id="IPR011009">
    <property type="entry name" value="Kinase-like_dom_sf"/>
</dbReference>
<name>A0A015MQ30_RHIIW</name>
<dbReference type="Proteomes" id="UP000022910">
    <property type="component" value="Unassembled WGS sequence"/>
</dbReference>
<dbReference type="InterPro" id="IPR001245">
    <property type="entry name" value="Ser-Thr/Tyr_kinase_cat_dom"/>
</dbReference>
<dbReference type="AlphaFoldDB" id="A0A015MQ30"/>
<evidence type="ECO:0000256" key="1">
    <source>
        <dbReference type="ARBA" id="ARBA00022741"/>
    </source>
</evidence>
<dbReference type="EMBL" id="JEMT01017085">
    <property type="protein sequence ID" value="EXX68888.1"/>
    <property type="molecule type" value="Genomic_DNA"/>
</dbReference>
<dbReference type="PANTHER" id="PTHR44329">
    <property type="entry name" value="SERINE/THREONINE-PROTEIN KINASE TNNI3K-RELATED"/>
    <property type="match status" value="1"/>
</dbReference>
<dbReference type="GO" id="GO:0005524">
    <property type="term" value="F:ATP binding"/>
    <property type="evidence" value="ECO:0007669"/>
    <property type="project" value="UniProtKB-KW"/>
</dbReference>
<dbReference type="Pfam" id="PF07714">
    <property type="entry name" value="PK_Tyr_Ser-Thr"/>
    <property type="match status" value="1"/>
</dbReference>
<dbReference type="InterPro" id="IPR000719">
    <property type="entry name" value="Prot_kinase_dom"/>
</dbReference>
<evidence type="ECO:0000256" key="2">
    <source>
        <dbReference type="ARBA" id="ARBA00022840"/>
    </source>
</evidence>
<keyword evidence="5" id="KW-1185">Reference proteome</keyword>
<dbReference type="SUPFAM" id="SSF56112">
    <property type="entry name" value="Protein kinase-like (PK-like)"/>
    <property type="match status" value="1"/>
</dbReference>
<proteinExistence type="predicted"/>
<reference evidence="4 5" key="1">
    <citation type="submission" date="2014-02" db="EMBL/GenBank/DDBJ databases">
        <title>Single nucleus genome sequencing reveals high similarity among nuclei of an endomycorrhizal fungus.</title>
        <authorList>
            <person name="Lin K."/>
            <person name="Geurts R."/>
            <person name="Zhang Z."/>
            <person name="Limpens E."/>
            <person name="Saunders D.G."/>
            <person name="Mu D."/>
            <person name="Pang E."/>
            <person name="Cao H."/>
            <person name="Cha H."/>
            <person name="Lin T."/>
            <person name="Zhou Q."/>
            <person name="Shang Y."/>
            <person name="Li Y."/>
            <person name="Ivanov S."/>
            <person name="Sharma T."/>
            <person name="Velzen R.V."/>
            <person name="Ruijter N.D."/>
            <person name="Aanen D.K."/>
            <person name="Win J."/>
            <person name="Kamoun S."/>
            <person name="Bisseling T."/>
            <person name="Huang S."/>
        </authorList>
    </citation>
    <scope>NUCLEOTIDE SEQUENCE [LARGE SCALE GENOMIC DNA]</scope>
    <source>
        <strain evidence="5">DAOM197198w</strain>
    </source>
</reference>
<protein>
    <submittedName>
        <fullName evidence="4">Pkc1p</fullName>
    </submittedName>
</protein>
<accession>A0A015MQ30</accession>
<dbReference type="GO" id="GO:0004674">
    <property type="term" value="F:protein serine/threonine kinase activity"/>
    <property type="evidence" value="ECO:0007669"/>
    <property type="project" value="TreeGrafter"/>
</dbReference>
<evidence type="ECO:0000313" key="5">
    <source>
        <dbReference type="Proteomes" id="UP000022910"/>
    </source>
</evidence>
<keyword evidence="2" id="KW-0067">ATP-binding</keyword>
<gene>
    <name evidence="4" type="ORF">RirG_101120</name>
</gene>
<dbReference type="PANTHER" id="PTHR44329:SF298">
    <property type="entry name" value="MIXED LINEAGE KINASE DOMAIN-LIKE PROTEIN"/>
    <property type="match status" value="1"/>
</dbReference>
<evidence type="ECO:0000259" key="3">
    <source>
        <dbReference type="PROSITE" id="PS50011"/>
    </source>
</evidence>
<evidence type="ECO:0000313" key="4">
    <source>
        <dbReference type="EMBL" id="EXX68888.1"/>
    </source>
</evidence>
<sequence length="156" mass="18249">MAPEVLRRNSYSKAADVYSFGIILWELTSCRMPFSDVRQDIHLVYEIIEGRRPKIVEGTPPAFAKLIQDCWNPDPNLRPTMEEVRNRIWKFSNSMIKGNRKDVFGFKAAEEKRCLSLLTISKQIYPQVIHSQRIWNESHILRLPFLVKNGTVFKNL</sequence>
<dbReference type="Gene3D" id="1.10.510.10">
    <property type="entry name" value="Transferase(Phosphotransferase) domain 1"/>
    <property type="match status" value="1"/>
</dbReference>
<dbReference type="OrthoDB" id="10261027at2759"/>
<feature type="domain" description="Protein kinase" evidence="3">
    <location>
        <begin position="1"/>
        <end position="90"/>
    </location>
</feature>
<comment type="caution">
    <text evidence="4">The sequence shown here is derived from an EMBL/GenBank/DDBJ whole genome shotgun (WGS) entry which is preliminary data.</text>
</comment>
<dbReference type="HOGENOM" id="CLU_000288_7_16_1"/>
<organism evidence="4 5">
    <name type="scientific">Rhizophagus irregularis (strain DAOM 197198w)</name>
    <name type="common">Glomus intraradices</name>
    <dbReference type="NCBI Taxonomy" id="1432141"/>
    <lineage>
        <taxon>Eukaryota</taxon>
        <taxon>Fungi</taxon>
        <taxon>Fungi incertae sedis</taxon>
        <taxon>Mucoromycota</taxon>
        <taxon>Glomeromycotina</taxon>
        <taxon>Glomeromycetes</taxon>
        <taxon>Glomerales</taxon>
        <taxon>Glomeraceae</taxon>
        <taxon>Rhizophagus</taxon>
    </lineage>
</organism>
<dbReference type="InterPro" id="IPR051681">
    <property type="entry name" value="Ser/Thr_Kinases-Pseudokinases"/>
</dbReference>
<keyword evidence="1" id="KW-0547">Nucleotide-binding</keyword>
<dbReference type="PROSITE" id="PS50011">
    <property type="entry name" value="PROTEIN_KINASE_DOM"/>
    <property type="match status" value="1"/>
</dbReference>